<dbReference type="Proteomes" id="UP000001075">
    <property type="component" value="Unassembled WGS sequence"/>
</dbReference>
<evidence type="ECO:0000313" key="2">
    <source>
        <dbReference type="EMBL" id="EGV91313.1"/>
    </source>
</evidence>
<evidence type="ECO:0000313" key="3">
    <source>
        <dbReference type="Proteomes" id="UP000001075"/>
    </source>
</evidence>
<sequence>MDTSTRESCTQHGDKLRRQKCAAGSQTGRAESSKPFNMGLRGVLLSSLCLGSSFWE</sequence>
<feature type="compositionally biased region" description="Polar residues" evidence="1">
    <location>
        <begin position="1"/>
        <end position="11"/>
    </location>
</feature>
<accession>G3IPV8</accession>
<dbReference type="EMBL" id="JH016882">
    <property type="protein sequence ID" value="EGV91313.1"/>
    <property type="molecule type" value="Genomic_DNA"/>
</dbReference>
<gene>
    <name evidence="2" type="ORF">I79_026040</name>
</gene>
<dbReference type="InParanoid" id="G3IPV8"/>
<evidence type="ECO:0000256" key="1">
    <source>
        <dbReference type="SAM" id="MobiDB-lite"/>
    </source>
</evidence>
<reference evidence="3" key="1">
    <citation type="journal article" date="2011" name="Nat. Biotechnol.">
        <title>The genomic sequence of the Chinese hamster ovary (CHO)-K1 cell line.</title>
        <authorList>
            <person name="Xu X."/>
            <person name="Nagarajan H."/>
            <person name="Lewis N.E."/>
            <person name="Pan S."/>
            <person name="Cai Z."/>
            <person name="Liu X."/>
            <person name="Chen W."/>
            <person name="Xie M."/>
            <person name="Wang W."/>
            <person name="Hammond S."/>
            <person name="Andersen M.R."/>
            <person name="Neff N."/>
            <person name="Passarelli B."/>
            <person name="Koh W."/>
            <person name="Fan H.C."/>
            <person name="Wang J."/>
            <person name="Gui Y."/>
            <person name="Lee K.H."/>
            <person name="Betenbaugh M.J."/>
            <person name="Quake S.R."/>
            <person name="Famili I."/>
            <person name="Palsson B.O."/>
            <person name="Wang J."/>
        </authorList>
    </citation>
    <scope>NUCLEOTIDE SEQUENCE [LARGE SCALE GENOMIC DNA]</scope>
    <source>
        <strain evidence="3">CHO K1 cell line</strain>
    </source>
</reference>
<proteinExistence type="predicted"/>
<dbReference type="AlphaFoldDB" id="G3IPV8"/>
<name>G3IPV8_CRIGR</name>
<protein>
    <submittedName>
        <fullName evidence="2">Uncharacterized protein</fullName>
    </submittedName>
</protein>
<organism evidence="2 3">
    <name type="scientific">Cricetulus griseus</name>
    <name type="common">Chinese hamster</name>
    <name type="synonym">Cricetulus barabensis griseus</name>
    <dbReference type="NCBI Taxonomy" id="10029"/>
    <lineage>
        <taxon>Eukaryota</taxon>
        <taxon>Metazoa</taxon>
        <taxon>Chordata</taxon>
        <taxon>Craniata</taxon>
        <taxon>Vertebrata</taxon>
        <taxon>Euteleostomi</taxon>
        <taxon>Mammalia</taxon>
        <taxon>Eutheria</taxon>
        <taxon>Euarchontoglires</taxon>
        <taxon>Glires</taxon>
        <taxon>Rodentia</taxon>
        <taxon>Myomorpha</taxon>
        <taxon>Muroidea</taxon>
        <taxon>Cricetidae</taxon>
        <taxon>Cricetinae</taxon>
        <taxon>Cricetulus</taxon>
    </lineage>
</organism>
<feature type="region of interest" description="Disordered" evidence="1">
    <location>
        <begin position="1"/>
        <end position="33"/>
    </location>
</feature>